<accession>A0ABX5YFN7</accession>
<dbReference type="GeneID" id="98644919"/>
<name>A0ABX5YFN7_9PLAN</name>
<gene>
    <name evidence="2" type="ORF">GmarT_02210</name>
</gene>
<keyword evidence="3" id="KW-1185">Reference proteome</keyword>
<dbReference type="Proteomes" id="UP000322887">
    <property type="component" value="Chromosome"/>
</dbReference>
<dbReference type="EMBL" id="CP042910">
    <property type="protein sequence ID" value="QEG14386.1"/>
    <property type="molecule type" value="Genomic_DNA"/>
</dbReference>
<dbReference type="RefSeq" id="WP_002649585.1">
    <property type="nucleotide sequence ID" value="NZ_CP042910.1"/>
</dbReference>
<dbReference type="Pfam" id="PF20097">
    <property type="entry name" value="DUF6487"/>
    <property type="match status" value="1"/>
</dbReference>
<proteinExistence type="predicted"/>
<reference evidence="2 3" key="1">
    <citation type="submission" date="2019-08" db="EMBL/GenBank/DDBJ databases">
        <title>Deep-cultivation of Planctomycetes and their phenomic and genomic characterization uncovers novel biology.</title>
        <authorList>
            <person name="Wiegand S."/>
            <person name="Jogler M."/>
            <person name="Boedeker C."/>
            <person name="Pinto D."/>
            <person name="Vollmers J."/>
            <person name="Rivas-Marin E."/>
            <person name="Kohn T."/>
            <person name="Peeters S.H."/>
            <person name="Heuer A."/>
            <person name="Rast P."/>
            <person name="Oberbeckmann S."/>
            <person name="Bunk B."/>
            <person name="Jeske O."/>
            <person name="Meyerdierks A."/>
            <person name="Storesund J.E."/>
            <person name="Kallscheuer N."/>
            <person name="Luecker S."/>
            <person name="Lage O.M."/>
            <person name="Pohl T."/>
            <person name="Merkel B.J."/>
            <person name="Hornburger P."/>
            <person name="Mueller R.-W."/>
            <person name="Bruemmer F."/>
            <person name="Labrenz M."/>
            <person name="Spormann A.M."/>
            <person name="Op den Camp H."/>
            <person name="Overmann J."/>
            <person name="Amann R."/>
            <person name="Jetten M.S.M."/>
            <person name="Mascher T."/>
            <person name="Medema M.H."/>
            <person name="Devos D.P."/>
            <person name="Kaster A.-K."/>
            <person name="Ovreas L."/>
            <person name="Rohde M."/>
            <person name="Galperin M.Y."/>
            <person name="Jogler C."/>
        </authorList>
    </citation>
    <scope>NUCLEOTIDE SEQUENCE [LARGE SCALE GENOMIC DNA]</scope>
    <source>
        <strain evidence="2 3">DSM 8797</strain>
    </source>
</reference>
<evidence type="ECO:0000259" key="1">
    <source>
        <dbReference type="Pfam" id="PF20097"/>
    </source>
</evidence>
<sequence length="82" mass="9332">MNTIPHCPDCEKQMEKGFIPDTTLLGALQATWHPDDPENAGGTFFGFKTKNRTKTVRIEESRTRKIISYRCPECGLLRSFAK</sequence>
<organism evidence="2 3">
    <name type="scientific">Gimesia maris</name>
    <dbReference type="NCBI Taxonomy" id="122"/>
    <lineage>
        <taxon>Bacteria</taxon>
        <taxon>Pseudomonadati</taxon>
        <taxon>Planctomycetota</taxon>
        <taxon>Planctomycetia</taxon>
        <taxon>Planctomycetales</taxon>
        <taxon>Planctomycetaceae</taxon>
        <taxon>Gimesia</taxon>
    </lineage>
</organism>
<evidence type="ECO:0000313" key="3">
    <source>
        <dbReference type="Proteomes" id="UP000322887"/>
    </source>
</evidence>
<protein>
    <recommendedName>
        <fullName evidence="1">DUF6487 domain-containing protein</fullName>
    </recommendedName>
</protein>
<feature type="domain" description="DUF6487" evidence="1">
    <location>
        <begin position="7"/>
        <end position="76"/>
    </location>
</feature>
<dbReference type="InterPro" id="IPR045504">
    <property type="entry name" value="DUF6487"/>
</dbReference>
<evidence type="ECO:0000313" key="2">
    <source>
        <dbReference type="EMBL" id="QEG14386.1"/>
    </source>
</evidence>